<feature type="compositionally biased region" description="Polar residues" evidence="1">
    <location>
        <begin position="199"/>
        <end position="208"/>
    </location>
</feature>
<comment type="caution">
    <text evidence="2">The sequence shown here is derived from an EMBL/GenBank/DDBJ whole genome shotgun (WGS) entry which is preliminary data.</text>
</comment>
<feature type="region of interest" description="Disordered" evidence="1">
    <location>
        <begin position="199"/>
        <end position="223"/>
    </location>
</feature>
<protein>
    <submittedName>
        <fullName evidence="2">Uncharacterized protein</fullName>
    </submittedName>
</protein>
<keyword evidence="3" id="KW-1185">Reference proteome</keyword>
<sequence>MSSTTRNSNPAVLPKFLNFSISLSDPPPMIAPSMTRGLEKGLGLVPVDELELLQAFIEHPFGTYIRLFARHDAFSSNESRDFPECSDKLHLNQAVKPGIGPILRFRIRPRVGRRPGLIRALRPKPSPLLEADCFFPSFSLSSPALPLSPRHFCVLIHWTSDSPTCRGLLFGCFDSDELEALQIQLPQFRVPILRFMSLQPSTDSSPTPSKRRPEAGLEASCSRSKEAHELVVVGYG</sequence>
<dbReference type="Proteomes" id="UP000233551">
    <property type="component" value="Unassembled WGS sequence"/>
</dbReference>
<evidence type="ECO:0000313" key="3">
    <source>
        <dbReference type="Proteomes" id="UP000233551"/>
    </source>
</evidence>
<gene>
    <name evidence="2" type="ORF">CRG98_016049</name>
</gene>
<dbReference type="EMBL" id="PGOL01000886">
    <property type="protein sequence ID" value="PKI63559.1"/>
    <property type="molecule type" value="Genomic_DNA"/>
</dbReference>
<proteinExistence type="predicted"/>
<accession>A0A2I0K4T8</accession>
<name>A0A2I0K4T8_PUNGR</name>
<evidence type="ECO:0000256" key="1">
    <source>
        <dbReference type="SAM" id="MobiDB-lite"/>
    </source>
</evidence>
<dbReference type="AlphaFoldDB" id="A0A2I0K4T8"/>
<evidence type="ECO:0000313" key="2">
    <source>
        <dbReference type="EMBL" id="PKI63559.1"/>
    </source>
</evidence>
<organism evidence="2 3">
    <name type="scientific">Punica granatum</name>
    <name type="common">Pomegranate</name>
    <dbReference type="NCBI Taxonomy" id="22663"/>
    <lineage>
        <taxon>Eukaryota</taxon>
        <taxon>Viridiplantae</taxon>
        <taxon>Streptophyta</taxon>
        <taxon>Embryophyta</taxon>
        <taxon>Tracheophyta</taxon>
        <taxon>Spermatophyta</taxon>
        <taxon>Magnoliopsida</taxon>
        <taxon>eudicotyledons</taxon>
        <taxon>Gunneridae</taxon>
        <taxon>Pentapetalae</taxon>
        <taxon>rosids</taxon>
        <taxon>malvids</taxon>
        <taxon>Myrtales</taxon>
        <taxon>Lythraceae</taxon>
        <taxon>Punica</taxon>
    </lineage>
</organism>
<reference evidence="2 3" key="1">
    <citation type="submission" date="2017-11" db="EMBL/GenBank/DDBJ databases">
        <title>De-novo sequencing of pomegranate (Punica granatum L.) genome.</title>
        <authorList>
            <person name="Akparov Z."/>
            <person name="Amiraslanov A."/>
            <person name="Hajiyeva S."/>
            <person name="Abbasov M."/>
            <person name="Kaur K."/>
            <person name="Hamwieh A."/>
            <person name="Solovyev V."/>
            <person name="Salamov A."/>
            <person name="Braich B."/>
            <person name="Kosarev P."/>
            <person name="Mahmoud A."/>
            <person name="Hajiyev E."/>
            <person name="Babayeva S."/>
            <person name="Izzatullayeva V."/>
            <person name="Mammadov A."/>
            <person name="Mammadov A."/>
            <person name="Sharifova S."/>
            <person name="Ojaghi J."/>
            <person name="Eynullazada K."/>
            <person name="Bayramov B."/>
            <person name="Abdulazimova A."/>
            <person name="Shahmuradov I."/>
        </authorList>
    </citation>
    <scope>NUCLEOTIDE SEQUENCE [LARGE SCALE GENOMIC DNA]</scope>
    <source>
        <strain evidence="3">cv. AG2017</strain>
        <tissue evidence="2">Leaf</tissue>
    </source>
</reference>